<feature type="non-terminal residue" evidence="1">
    <location>
        <position position="18"/>
    </location>
</feature>
<dbReference type="EMBL" id="ASHM01180879">
    <property type="protein sequence ID" value="PNX65525.1"/>
    <property type="molecule type" value="Genomic_DNA"/>
</dbReference>
<proteinExistence type="predicted"/>
<comment type="caution">
    <text evidence="1">The sequence shown here is derived from an EMBL/GenBank/DDBJ whole genome shotgun (WGS) entry which is preliminary data.</text>
</comment>
<organism evidence="1 2">
    <name type="scientific">Trifolium pratense</name>
    <name type="common">Red clover</name>
    <dbReference type="NCBI Taxonomy" id="57577"/>
    <lineage>
        <taxon>Eukaryota</taxon>
        <taxon>Viridiplantae</taxon>
        <taxon>Streptophyta</taxon>
        <taxon>Embryophyta</taxon>
        <taxon>Tracheophyta</taxon>
        <taxon>Spermatophyta</taxon>
        <taxon>Magnoliopsida</taxon>
        <taxon>eudicotyledons</taxon>
        <taxon>Gunneridae</taxon>
        <taxon>Pentapetalae</taxon>
        <taxon>rosids</taxon>
        <taxon>fabids</taxon>
        <taxon>Fabales</taxon>
        <taxon>Fabaceae</taxon>
        <taxon>Papilionoideae</taxon>
        <taxon>50 kb inversion clade</taxon>
        <taxon>NPAAA clade</taxon>
        <taxon>Hologalegina</taxon>
        <taxon>IRL clade</taxon>
        <taxon>Trifolieae</taxon>
        <taxon>Trifolium</taxon>
    </lineage>
</organism>
<evidence type="ECO:0000313" key="2">
    <source>
        <dbReference type="Proteomes" id="UP000236291"/>
    </source>
</evidence>
<dbReference type="AlphaFoldDB" id="A0A2K3KGV8"/>
<dbReference type="Proteomes" id="UP000236291">
    <property type="component" value="Unassembled WGS sequence"/>
</dbReference>
<reference evidence="1 2" key="2">
    <citation type="journal article" date="2017" name="Front. Plant Sci.">
        <title>Gene Classification and Mining of Molecular Markers Useful in Red Clover (Trifolium pratense) Breeding.</title>
        <authorList>
            <person name="Istvanek J."/>
            <person name="Dluhosova J."/>
            <person name="Dluhos P."/>
            <person name="Patkova L."/>
            <person name="Nedelnik J."/>
            <person name="Repkova J."/>
        </authorList>
    </citation>
    <scope>NUCLEOTIDE SEQUENCE [LARGE SCALE GENOMIC DNA]</scope>
    <source>
        <strain evidence="2">cv. Tatra</strain>
        <tissue evidence="1">Young leaves</tissue>
    </source>
</reference>
<accession>A0A2K3KGV8</accession>
<name>A0A2K3KGV8_TRIPR</name>
<gene>
    <name evidence="1" type="ORF">L195_g062644</name>
</gene>
<evidence type="ECO:0000313" key="1">
    <source>
        <dbReference type="EMBL" id="PNX65525.1"/>
    </source>
</evidence>
<protein>
    <submittedName>
        <fullName evidence="1">Uncharacterized protein</fullName>
    </submittedName>
</protein>
<sequence>MRFSSGRKMLFPLPVTKV</sequence>
<reference evidence="1 2" key="1">
    <citation type="journal article" date="2014" name="Am. J. Bot.">
        <title>Genome assembly and annotation for red clover (Trifolium pratense; Fabaceae).</title>
        <authorList>
            <person name="Istvanek J."/>
            <person name="Jaros M."/>
            <person name="Krenek A."/>
            <person name="Repkova J."/>
        </authorList>
    </citation>
    <scope>NUCLEOTIDE SEQUENCE [LARGE SCALE GENOMIC DNA]</scope>
    <source>
        <strain evidence="2">cv. Tatra</strain>
        <tissue evidence="1">Young leaves</tissue>
    </source>
</reference>